<keyword evidence="5 9" id="KW-0812">Transmembrane</keyword>
<dbReference type="AlphaFoldDB" id="A0A165T5H6"/>
<comment type="caution">
    <text evidence="12">The sequence shown here is derived from an EMBL/GenBank/DDBJ whole genome shotgun (WGS) entry which is preliminary data.</text>
</comment>
<accession>A0A165T5H6</accession>
<feature type="transmembrane region" description="Helical" evidence="9">
    <location>
        <begin position="81"/>
        <end position="101"/>
    </location>
</feature>
<dbReference type="InterPro" id="IPR055348">
    <property type="entry name" value="DctQ"/>
</dbReference>
<feature type="region of interest" description="Disordered" evidence="10">
    <location>
        <begin position="223"/>
        <end position="242"/>
    </location>
</feature>
<keyword evidence="7 9" id="KW-0472">Membrane</keyword>
<dbReference type="RefSeq" id="WP_208979253.1">
    <property type="nucleotide sequence ID" value="NZ_FOFM01000001.1"/>
</dbReference>
<evidence type="ECO:0000256" key="6">
    <source>
        <dbReference type="ARBA" id="ARBA00022989"/>
    </source>
</evidence>
<feature type="compositionally biased region" description="Basic and acidic residues" evidence="10">
    <location>
        <begin position="1"/>
        <end position="18"/>
    </location>
</feature>
<keyword evidence="6 9" id="KW-1133">Transmembrane helix</keyword>
<dbReference type="GO" id="GO:0005886">
    <property type="term" value="C:plasma membrane"/>
    <property type="evidence" value="ECO:0007669"/>
    <property type="project" value="UniProtKB-SubCell"/>
</dbReference>
<evidence type="ECO:0000313" key="13">
    <source>
        <dbReference type="Proteomes" id="UP000076577"/>
    </source>
</evidence>
<comment type="subcellular location">
    <subcellularLocation>
        <location evidence="1 9">Cell inner membrane</location>
        <topology evidence="1 9">Multi-pass membrane protein</topology>
    </subcellularLocation>
</comment>
<dbReference type="InterPro" id="IPR007387">
    <property type="entry name" value="TRAP_DctQ"/>
</dbReference>
<comment type="function">
    <text evidence="9">Part of the tripartite ATP-independent periplasmic (TRAP) transport system.</text>
</comment>
<evidence type="ECO:0000256" key="3">
    <source>
        <dbReference type="ARBA" id="ARBA00022475"/>
    </source>
</evidence>
<comment type="similarity">
    <text evidence="8 9">Belongs to the TRAP transporter small permease family.</text>
</comment>
<evidence type="ECO:0000256" key="7">
    <source>
        <dbReference type="ARBA" id="ARBA00023136"/>
    </source>
</evidence>
<feature type="region of interest" description="Disordered" evidence="10">
    <location>
        <begin position="1"/>
        <end position="25"/>
    </location>
</feature>
<dbReference type="PATRIC" id="fig|989403.3.peg.4804"/>
<keyword evidence="13" id="KW-1185">Reference proteome</keyword>
<feature type="transmembrane region" description="Helical" evidence="9">
    <location>
        <begin position="48"/>
        <end position="69"/>
    </location>
</feature>
<organism evidence="12 13">
    <name type="scientific">Pseudovibrio axinellae</name>
    <dbReference type="NCBI Taxonomy" id="989403"/>
    <lineage>
        <taxon>Bacteria</taxon>
        <taxon>Pseudomonadati</taxon>
        <taxon>Pseudomonadota</taxon>
        <taxon>Alphaproteobacteria</taxon>
        <taxon>Hyphomicrobiales</taxon>
        <taxon>Stappiaceae</taxon>
        <taxon>Pseudovibrio</taxon>
    </lineage>
</organism>
<dbReference type="EMBL" id="LMCB01000152">
    <property type="protein sequence ID" value="KZL05460.1"/>
    <property type="molecule type" value="Genomic_DNA"/>
</dbReference>
<proteinExistence type="inferred from homology"/>
<evidence type="ECO:0000256" key="2">
    <source>
        <dbReference type="ARBA" id="ARBA00022448"/>
    </source>
</evidence>
<keyword evidence="4 9" id="KW-0997">Cell inner membrane</keyword>
<evidence type="ECO:0000313" key="12">
    <source>
        <dbReference type="EMBL" id="KZL05460.1"/>
    </source>
</evidence>
<dbReference type="STRING" id="989403.SAMN05421798_101872"/>
<dbReference type="Pfam" id="PF04290">
    <property type="entry name" value="DctQ"/>
    <property type="match status" value="1"/>
</dbReference>
<protein>
    <recommendedName>
        <fullName evidence="9">TRAP transporter small permease protein</fullName>
    </recommendedName>
</protein>
<keyword evidence="2 9" id="KW-0813">Transport</keyword>
<gene>
    <name evidence="12" type="ORF">PsAD2_04385</name>
</gene>
<evidence type="ECO:0000259" key="11">
    <source>
        <dbReference type="Pfam" id="PF04290"/>
    </source>
</evidence>
<keyword evidence="3" id="KW-1003">Cell membrane</keyword>
<comment type="subunit">
    <text evidence="9">The complex comprises the extracytoplasmic solute receptor protein and the two transmembrane proteins.</text>
</comment>
<reference evidence="12 13" key="1">
    <citation type="journal article" date="2016" name="Front. Microbiol.">
        <title>Comparative Genomic Analysis Reveals a Diverse Repertoire of Genes Involved in Prokaryote-Eukaryote Interactions within the Pseudovibrio Genus.</title>
        <authorList>
            <person name="Romano S."/>
            <person name="Fernandez-Guerra A."/>
            <person name="Reen F.J."/>
            <person name="Glockner F.O."/>
            <person name="Crowley S.P."/>
            <person name="O'Sullivan O."/>
            <person name="Cotter P.D."/>
            <person name="Adams C."/>
            <person name="Dobson A.D."/>
            <person name="O'Gara F."/>
        </authorList>
    </citation>
    <scope>NUCLEOTIDE SEQUENCE [LARGE SCALE GENOMIC DNA]</scope>
    <source>
        <strain evidence="12 13">Ad2</strain>
    </source>
</reference>
<dbReference type="GO" id="GO:0022857">
    <property type="term" value="F:transmembrane transporter activity"/>
    <property type="evidence" value="ECO:0007669"/>
    <property type="project" value="UniProtKB-UniRule"/>
</dbReference>
<feature type="domain" description="Tripartite ATP-independent periplasmic transporters DctQ component" evidence="11">
    <location>
        <begin position="60"/>
        <end position="187"/>
    </location>
</feature>
<evidence type="ECO:0000256" key="5">
    <source>
        <dbReference type="ARBA" id="ARBA00022692"/>
    </source>
</evidence>
<evidence type="ECO:0000256" key="9">
    <source>
        <dbReference type="RuleBase" id="RU369079"/>
    </source>
</evidence>
<sequence>MNPSENEHGKHSSYERAAKMSKPNGPTYPASDLAYLRFNGALGKIENLFNLIAATSILVLMLLAVVQVVGRNLFNQPVPGFIDITEQAMAVFAFMGIAYCQRVGGHIRMELVIGVFKGRAQWIAEVLGVLAVLVVVTVLIYGSYLHFDRSWTFGDSTMDISIPTWPSKIVVPCALALLWLRLVLQLFGYSRLVIDPTASVLDLPHVMDAAAHASAEIEETFHSAENGEEGPEMGTPAHGGAS</sequence>
<name>A0A165T5H6_9HYPH</name>
<feature type="transmembrane region" description="Helical" evidence="9">
    <location>
        <begin position="122"/>
        <end position="145"/>
    </location>
</feature>
<evidence type="ECO:0000256" key="4">
    <source>
        <dbReference type="ARBA" id="ARBA00022519"/>
    </source>
</evidence>
<feature type="transmembrane region" description="Helical" evidence="9">
    <location>
        <begin position="165"/>
        <end position="184"/>
    </location>
</feature>
<evidence type="ECO:0000256" key="1">
    <source>
        <dbReference type="ARBA" id="ARBA00004429"/>
    </source>
</evidence>
<evidence type="ECO:0000256" key="8">
    <source>
        <dbReference type="ARBA" id="ARBA00038436"/>
    </source>
</evidence>
<evidence type="ECO:0000256" key="10">
    <source>
        <dbReference type="SAM" id="MobiDB-lite"/>
    </source>
</evidence>
<dbReference type="Proteomes" id="UP000076577">
    <property type="component" value="Unassembled WGS sequence"/>
</dbReference>
<dbReference type="PANTHER" id="PTHR35011">
    <property type="entry name" value="2,3-DIKETO-L-GULONATE TRAP TRANSPORTER SMALL PERMEASE PROTEIN YIAM"/>
    <property type="match status" value="1"/>
</dbReference>